<accession>A0A811KGS9</accession>
<name>A0A811KGS9_9BILA</name>
<dbReference type="AlphaFoldDB" id="A0A811KGS9"/>
<evidence type="ECO:0000313" key="1">
    <source>
        <dbReference type="EMBL" id="CAD5214392.1"/>
    </source>
</evidence>
<evidence type="ECO:0000313" key="2">
    <source>
        <dbReference type="Proteomes" id="UP000614601"/>
    </source>
</evidence>
<protein>
    <submittedName>
        <fullName evidence="1">Uncharacterized protein</fullName>
    </submittedName>
</protein>
<dbReference type="EMBL" id="CAJFDH010000003">
    <property type="protein sequence ID" value="CAD5214392.1"/>
    <property type="molecule type" value="Genomic_DNA"/>
</dbReference>
<gene>
    <name evidence="1" type="ORF">BOKJ2_LOCUS5570</name>
</gene>
<comment type="caution">
    <text evidence="1">The sequence shown here is derived from an EMBL/GenBank/DDBJ whole genome shotgun (WGS) entry which is preliminary data.</text>
</comment>
<sequence>MEKECKGDEESATSCTCVASAANSTCGARNRKLGAERHKGAGATKVLDTRFSDKVLKRDATKVFESAATGIQIAMRQNSETR</sequence>
<proteinExistence type="predicted"/>
<keyword evidence="2" id="KW-1185">Reference proteome</keyword>
<dbReference type="Proteomes" id="UP000783686">
    <property type="component" value="Unassembled WGS sequence"/>
</dbReference>
<dbReference type="Proteomes" id="UP000614601">
    <property type="component" value="Unassembled WGS sequence"/>
</dbReference>
<organism evidence="1 2">
    <name type="scientific">Bursaphelenchus okinawaensis</name>
    <dbReference type="NCBI Taxonomy" id="465554"/>
    <lineage>
        <taxon>Eukaryota</taxon>
        <taxon>Metazoa</taxon>
        <taxon>Ecdysozoa</taxon>
        <taxon>Nematoda</taxon>
        <taxon>Chromadorea</taxon>
        <taxon>Rhabditida</taxon>
        <taxon>Tylenchina</taxon>
        <taxon>Tylenchomorpha</taxon>
        <taxon>Aphelenchoidea</taxon>
        <taxon>Aphelenchoididae</taxon>
        <taxon>Bursaphelenchus</taxon>
    </lineage>
</organism>
<dbReference type="EMBL" id="CAJFCW020000003">
    <property type="protein sequence ID" value="CAG9102674.1"/>
    <property type="molecule type" value="Genomic_DNA"/>
</dbReference>
<reference evidence="1" key="1">
    <citation type="submission" date="2020-09" db="EMBL/GenBank/DDBJ databases">
        <authorList>
            <person name="Kikuchi T."/>
        </authorList>
    </citation>
    <scope>NUCLEOTIDE SEQUENCE</scope>
    <source>
        <strain evidence="1">SH1</strain>
    </source>
</reference>